<gene>
    <name evidence="2" type="primary">41</name>
    <name evidence="2" type="ORF">SEA_GARDENSTATE_41</name>
</gene>
<feature type="transmembrane region" description="Helical" evidence="1">
    <location>
        <begin position="34"/>
        <end position="60"/>
    </location>
</feature>
<evidence type="ECO:0000313" key="2">
    <source>
        <dbReference type="EMBL" id="QOI66953.1"/>
    </source>
</evidence>
<evidence type="ECO:0000256" key="1">
    <source>
        <dbReference type="SAM" id="Phobius"/>
    </source>
</evidence>
<keyword evidence="3" id="KW-1185">Reference proteome</keyword>
<accession>A0A7L8ZEM9</accession>
<sequence length="93" mass="9281">MSASISSRMELADALAALSKATAPKPSKAEKAGVAIAIVLVVILGLALTVGVPVAIGLAIFSALGFTGWGLAALTVGVVILWNAVIGALTRKR</sequence>
<dbReference type="EMBL" id="MT952845">
    <property type="protein sequence ID" value="QOI66953.1"/>
    <property type="molecule type" value="Genomic_DNA"/>
</dbReference>
<organism evidence="2 3">
    <name type="scientific">Microbacterium phage GardenState</name>
    <dbReference type="NCBI Taxonomy" id="2776841"/>
    <lineage>
        <taxon>Viruses</taxon>
        <taxon>Duplodnaviria</taxon>
        <taxon>Heunggongvirae</taxon>
        <taxon>Uroviricota</taxon>
        <taxon>Caudoviricetes</taxon>
        <taxon>Casidaviridae</taxon>
        <taxon>Gardenstatevirus</taxon>
        <taxon>Gardenstatevirus gardenstate</taxon>
    </lineage>
</organism>
<proteinExistence type="predicted"/>
<dbReference type="Proteomes" id="UP000593999">
    <property type="component" value="Segment"/>
</dbReference>
<keyword evidence="1" id="KW-0812">Transmembrane</keyword>
<keyword evidence="1" id="KW-0472">Membrane</keyword>
<feature type="transmembrane region" description="Helical" evidence="1">
    <location>
        <begin position="66"/>
        <end position="89"/>
    </location>
</feature>
<evidence type="ECO:0000313" key="3">
    <source>
        <dbReference type="Proteomes" id="UP000593999"/>
    </source>
</evidence>
<name>A0A7L8ZEM9_9CAUD</name>
<reference evidence="2 3" key="1">
    <citation type="submission" date="2020-08" db="EMBL/GenBank/DDBJ databases">
        <authorList>
            <person name="Onisko P.M."/>
            <person name="Abbud L.A."/>
            <person name="Collins-Miller C."/>
            <person name="Crosslin K."/>
            <person name="Dasari S."/>
            <person name="Friend S.M."/>
            <person name="Gaykema M.A."/>
            <person name="Lambert A.M."/>
            <person name="Moran E.R."/>
            <person name="Watts A.R."/>
            <person name="Zirkle L.M."/>
            <person name="Bauer P.J."/>
            <person name="Temple L."/>
            <person name="Washington J.M."/>
            <person name="Garlena R.A."/>
            <person name="Russell D.A."/>
            <person name="Pope W.H."/>
            <person name="Jacobs-Sera D."/>
            <person name="Hatfull G.F."/>
        </authorList>
    </citation>
    <scope>NUCLEOTIDE SEQUENCE [LARGE SCALE GENOMIC DNA]</scope>
</reference>
<keyword evidence="1" id="KW-1133">Transmembrane helix</keyword>
<protein>
    <submittedName>
        <fullName evidence="2">Membrane protein</fullName>
    </submittedName>
</protein>